<proteinExistence type="predicted"/>
<sequence>MVAVLGDGWRAVRWWFRGVLGADAYEQYLARHARTGHDHPPMDERAFWRARSDHQDRHPEGRCC</sequence>
<protein>
    <recommendedName>
        <fullName evidence="2">Small protein yjiX</fullName>
    </recommendedName>
</protein>
<organism evidence="1">
    <name type="scientific">uncultured Actinomycetospora sp</name>
    <dbReference type="NCBI Taxonomy" id="1135996"/>
    <lineage>
        <taxon>Bacteria</taxon>
        <taxon>Bacillati</taxon>
        <taxon>Actinomycetota</taxon>
        <taxon>Actinomycetes</taxon>
        <taxon>Pseudonocardiales</taxon>
        <taxon>Pseudonocardiaceae</taxon>
        <taxon>Actinomycetospora</taxon>
        <taxon>environmental samples</taxon>
    </lineage>
</organism>
<dbReference type="AlphaFoldDB" id="A0A6J4IM87"/>
<dbReference type="EMBL" id="CADCTH010000283">
    <property type="protein sequence ID" value="CAA9254149.1"/>
    <property type="molecule type" value="Genomic_DNA"/>
</dbReference>
<accession>A0A6J4IM87</accession>
<dbReference type="Pfam" id="PF04328">
    <property type="entry name" value="Sel_put"/>
    <property type="match status" value="1"/>
</dbReference>
<evidence type="ECO:0008006" key="2">
    <source>
        <dbReference type="Google" id="ProtNLM"/>
    </source>
</evidence>
<gene>
    <name evidence="1" type="ORF">AVDCRST_MAG54-2148</name>
</gene>
<name>A0A6J4IM87_9PSEU</name>
<dbReference type="InterPro" id="IPR007423">
    <property type="entry name" value="Sel_put"/>
</dbReference>
<evidence type="ECO:0000313" key="1">
    <source>
        <dbReference type="EMBL" id="CAA9254149.1"/>
    </source>
</evidence>
<reference evidence="1" key="1">
    <citation type="submission" date="2020-02" db="EMBL/GenBank/DDBJ databases">
        <authorList>
            <person name="Meier V. D."/>
        </authorList>
    </citation>
    <scope>NUCLEOTIDE SEQUENCE</scope>
    <source>
        <strain evidence="1">AVDCRST_MAG54</strain>
    </source>
</reference>